<dbReference type="Pfam" id="PF01636">
    <property type="entry name" value="APH"/>
    <property type="match status" value="1"/>
</dbReference>
<dbReference type="EMBL" id="OZ037948">
    <property type="protein sequence ID" value="CAL1709294.1"/>
    <property type="molecule type" value="Genomic_DNA"/>
</dbReference>
<feature type="domain" description="Aminoglycoside phosphotransferase" evidence="1">
    <location>
        <begin position="386"/>
        <end position="430"/>
    </location>
</feature>
<dbReference type="InterPro" id="IPR051678">
    <property type="entry name" value="AGP_Transferase"/>
</dbReference>
<dbReference type="Gene3D" id="1.10.510.10">
    <property type="entry name" value="Transferase(Phosphotransferase) domain 1"/>
    <property type="match status" value="1"/>
</dbReference>
<proteinExistence type="predicted"/>
<evidence type="ECO:0000313" key="2">
    <source>
        <dbReference type="EMBL" id="CAL1709294.1"/>
    </source>
</evidence>
<dbReference type="InterPro" id="IPR002575">
    <property type="entry name" value="Aminoglycoside_PTrfase"/>
</dbReference>
<dbReference type="PANTHER" id="PTHR21310">
    <property type="entry name" value="AMINOGLYCOSIDE PHOSPHOTRANSFERASE-RELATED-RELATED"/>
    <property type="match status" value="1"/>
</dbReference>
<gene>
    <name evidence="2" type="ORF">GFSPODELE1_LOCUS7280</name>
</gene>
<name>A0ABP1DQ13_9APHY</name>
<organism evidence="2 3">
    <name type="scientific">Somion occarium</name>
    <dbReference type="NCBI Taxonomy" id="3059160"/>
    <lineage>
        <taxon>Eukaryota</taxon>
        <taxon>Fungi</taxon>
        <taxon>Dikarya</taxon>
        <taxon>Basidiomycota</taxon>
        <taxon>Agaricomycotina</taxon>
        <taxon>Agaricomycetes</taxon>
        <taxon>Polyporales</taxon>
        <taxon>Cerrenaceae</taxon>
        <taxon>Somion</taxon>
    </lineage>
</organism>
<dbReference type="PANTHER" id="PTHR21310:SF39">
    <property type="entry name" value="AMINOGLYCOSIDE PHOSPHOTRANSFERASE DOMAIN-CONTAINING PROTEIN"/>
    <property type="match status" value="1"/>
</dbReference>
<dbReference type="InterPro" id="IPR011009">
    <property type="entry name" value="Kinase-like_dom_sf"/>
</dbReference>
<evidence type="ECO:0000259" key="1">
    <source>
        <dbReference type="Pfam" id="PF01636"/>
    </source>
</evidence>
<accession>A0ABP1DQ13</accession>
<dbReference type="SUPFAM" id="SSF56112">
    <property type="entry name" value="Protein kinase-like (PK-like)"/>
    <property type="match status" value="1"/>
</dbReference>
<dbReference type="Proteomes" id="UP001497453">
    <property type="component" value="Chromosome 5"/>
</dbReference>
<protein>
    <recommendedName>
        <fullName evidence="1">Aminoglycoside phosphotransferase domain-containing protein</fullName>
    </recommendedName>
</protein>
<evidence type="ECO:0000313" key="3">
    <source>
        <dbReference type="Proteomes" id="UP001497453"/>
    </source>
</evidence>
<sequence length="471" mass="53898">MLVRKRSTICNIRIAVIGSENSQREALAGHLNGYTFTRREDAHRFCFTANPYAGVSKHLVEQYEVAIFAFALDHKMHENYIMARQIHRESLQLWNPQICCMVGVKTNFEPEPFSDLDLYMRQMKFLTPYKNGIPLFQATLETEVDLSAVTSYIANTMTSFVPRRTPGIRDLLRQAVSWLLDNVAATFALPVPKNVNQDTPDAMHIDDSVVSALERSSLAQAWDRKLIVYSQMPSMGVSAHRITNSLLSKAAPRCERVNMTFVRSHTSIPVPQPRYPGLSSRLVMDFVDGKMLLDCWDSLSLFMQFRIACTLRCYIKQLRRLSGSRPGTVDGGVVDGVLFEGEERGPFQTSRDFRIFCELVSHCGWEAVVGDYRRGLRSDIPSPPVEGDEWPLVFTHGDLHLSNLILSKDGVLWVIDWAHSGYYPVWMESVGLNFHFNNPRSWRRLTWLMAGTYPAYDHFWEMFLNAAHRFI</sequence>
<reference evidence="3" key="1">
    <citation type="submission" date="2024-04" db="EMBL/GenBank/DDBJ databases">
        <authorList>
            <person name="Shaw F."/>
            <person name="Minotto A."/>
        </authorList>
    </citation>
    <scope>NUCLEOTIDE SEQUENCE [LARGE SCALE GENOMIC DNA]</scope>
</reference>
<keyword evidence="3" id="KW-1185">Reference proteome</keyword>